<dbReference type="PROSITE" id="PS51674">
    <property type="entry name" value="4FE4S_WBL"/>
    <property type="match status" value="1"/>
</dbReference>
<dbReference type="EMBL" id="MASW01000002">
    <property type="protein sequence ID" value="PXY27760.1"/>
    <property type="molecule type" value="Genomic_DNA"/>
</dbReference>
<comment type="caution">
    <text evidence="1">The sequence shown here is derived from an EMBL/GenBank/DDBJ whole genome shotgun (WGS) entry which is preliminary data.</text>
</comment>
<dbReference type="Pfam" id="PF02467">
    <property type="entry name" value="Whib"/>
    <property type="match status" value="1"/>
</dbReference>
<evidence type="ECO:0000313" key="2">
    <source>
        <dbReference type="Proteomes" id="UP000249915"/>
    </source>
</evidence>
<dbReference type="OrthoDB" id="3689751at2"/>
<dbReference type="RefSeq" id="WP_112281774.1">
    <property type="nucleotide sequence ID" value="NZ_MASW01000002.1"/>
</dbReference>
<proteinExistence type="predicted"/>
<keyword evidence="2" id="KW-1185">Reference proteome</keyword>
<gene>
    <name evidence="1" type="ORF">BAY60_15385</name>
</gene>
<reference evidence="1 2" key="1">
    <citation type="submission" date="2016-07" db="EMBL/GenBank/DDBJ databases">
        <title>Draft genome sequence of Prauserella muralis DSM 45305, isolated from a mould-covered wall in an indoor environment.</title>
        <authorList>
            <person name="Ruckert C."/>
            <person name="Albersmeier A."/>
            <person name="Jiang C.-L."/>
            <person name="Jiang Y."/>
            <person name="Kalinowski J."/>
            <person name="Schneider O."/>
            <person name="Winkler A."/>
            <person name="Zotchev S.B."/>
        </authorList>
    </citation>
    <scope>NUCLEOTIDE SEQUENCE [LARGE SCALE GENOMIC DNA]</scope>
    <source>
        <strain evidence="1 2">DSM 45305</strain>
    </source>
</reference>
<dbReference type="InterPro" id="IPR034768">
    <property type="entry name" value="4FE4S_WBL"/>
</dbReference>
<accession>A0A2V4B0H2</accession>
<dbReference type="AlphaFoldDB" id="A0A2V4B0H2"/>
<evidence type="ECO:0000313" key="1">
    <source>
        <dbReference type="EMBL" id="PXY27760.1"/>
    </source>
</evidence>
<sequence>MNRDDYDEIAEGIDYLAPVPDDVLCEVVTRDGLCFWAFDRDTMPDLSGEVDPDRALAAAACAGCSVIRECLELELRAAGAHTVGIWGALAEDDRREVHRVWKWRHVNRRARGDEPE</sequence>
<name>A0A2V4B0H2_9PSEU</name>
<organism evidence="1 2">
    <name type="scientific">Prauserella muralis</name>
    <dbReference type="NCBI Taxonomy" id="588067"/>
    <lineage>
        <taxon>Bacteria</taxon>
        <taxon>Bacillati</taxon>
        <taxon>Actinomycetota</taxon>
        <taxon>Actinomycetes</taxon>
        <taxon>Pseudonocardiales</taxon>
        <taxon>Pseudonocardiaceae</taxon>
        <taxon>Prauserella</taxon>
    </lineage>
</organism>
<protein>
    <submittedName>
        <fullName evidence="1">Transcription factor WhiB</fullName>
    </submittedName>
</protein>
<dbReference type="Proteomes" id="UP000249915">
    <property type="component" value="Unassembled WGS sequence"/>
</dbReference>